<dbReference type="Gene3D" id="3.30.559.30">
    <property type="entry name" value="Nonribosomal peptide synthetase, condensation domain"/>
    <property type="match status" value="1"/>
</dbReference>
<dbReference type="SUPFAM" id="SSF47336">
    <property type="entry name" value="ACP-like"/>
    <property type="match status" value="1"/>
</dbReference>
<feature type="domain" description="Carrier" evidence="7">
    <location>
        <begin position="626"/>
        <end position="701"/>
    </location>
</feature>
<dbReference type="FunFam" id="3.40.50.12780:FF:000013">
    <property type="entry name" value="Long-chain-fatty-acid--AMP ligase FadD32"/>
    <property type="match status" value="1"/>
</dbReference>
<name>A0A378I272_9GAMM</name>
<evidence type="ECO:0000256" key="1">
    <source>
        <dbReference type="ARBA" id="ARBA00006432"/>
    </source>
</evidence>
<dbReference type="Pfam" id="PF00668">
    <property type="entry name" value="Condensation"/>
    <property type="match status" value="1"/>
</dbReference>
<evidence type="ECO:0000256" key="2">
    <source>
        <dbReference type="ARBA" id="ARBA00022450"/>
    </source>
</evidence>
<evidence type="ECO:0000259" key="7">
    <source>
        <dbReference type="PROSITE" id="PS50075"/>
    </source>
</evidence>
<dbReference type="OrthoDB" id="9803968at2"/>
<dbReference type="InterPro" id="IPR042099">
    <property type="entry name" value="ANL_N_sf"/>
</dbReference>
<dbReference type="GO" id="GO:0005886">
    <property type="term" value="C:plasma membrane"/>
    <property type="evidence" value="ECO:0007669"/>
    <property type="project" value="TreeGrafter"/>
</dbReference>
<dbReference type="CDD" id="cd05931">
    <property type="entry name" value="FAAL"/>
    <property type="match status" value="1"/>
</dbReference>
<dbReference type="Pfam" id="PF00550">
    <property type="entry name" value="PP-binding"/>
    <property type="match status" value="1"/>
</dbReference>
<dbReference type="Pfam" id="PF00501">
    <property type="entry name" value="AMP-binding"/>
    <property type="match status" value="1"/>
</dbReference>
<keyword evidence="6" id="KW-0443">Lipid metabolism</keyword>
<dbReference type="Gene3D" id="3.30.559.10">
    <property type="entry name" value="Chloramphenicol acetyltransferase-like domain"/>
    <property type="match status" value="1"/>
</dbReference>
<organism evidence="8 9">
    <name type="scientific">Legionella beliardensis</name>
    <dbReference type="NCBI Taxonomy" id="91822"/>
    <lineage>
        <taxon>Bacteria</taxon>
        <taxon>Pseudomonadati</taxon>
        <taxon>Pseudomonadota</taxon>
        <taxon>Gammaproteobacteria</taxon>
        <taxon>Legionellales</taxon>
        <taxon>Legionellaceae</taxon>
        <taxon>Legionella</taxon>
    </lineage>
</organism>
<dbReference type="Proteomes" id="UP000254968">
    <property type="component" value="Unassembled WGS sequence"/>
</dbReference>
<dbReference type="InterPro" id="IPR045851">
    <property type="entry name" value="AMP-bd_C_sf"/>
</dbReference>
<evidence type="ECO:0000313" key="9">
    <source>
        <dbReference type="Proteomes" id="UP000254968"/>
    </source>
</evidence>
<proteinExistence type="inferred from homology"/>
<evidence type="ECO:0000313" key="8">
    <source>
        <dbReference type="EMBL" id="STX28746.1"/>
    </source>
</evidence>
<evidence type="ECO:0000256" key="3">
    <source>
        <dbReference type="ARBA" id="ARBA00022553"/>
    </source>
</evidence>
<dbReference type="PROSITE" id="PS50075">
    <property type="entry name" value="CARRIER"/>
    <property type="match status" value="1"/>
</dbReference>
<comment type="similarity">
    <text evidence="1">Belongs to the ATP-dependent AMP-binding enzyme family.</text>
</comment>
<dbReference type="Gene3D" id="3.40.50.12780">
    <property type="entry name" value="N-terminal domain of ligase-like"/>
    <property type="match status" value="1"/>
</dbReference>
<dbReference type="InterPro" id="IPR025110">
    <property type="entry name" value="AMP-bd_C"/>
</dbReference>
<keyword evidence="3" id="KW-0597">Phosphoprotein</keyword>
<keyword evidence="5" id="KW-0276">Fatty acid metabolism</keyword>
<keyword evidence="2" id="KW-0596">Phosphopantetheine</keyword>
<dbReference type="SUPFAM" id="SSF52777">
    <property type="entry name" value="CoA-dependent acyltransferases"/>
    <property type="match status" value="2"/>
</dbReference>
<dbReference type="InterPro" id="IPR020806">
    <property type="entry name" value="PKS_PP-bd"/>
</dbReference>
<dbReference type="InterPro" id="IPR023213">
    <property type="entry name" value="CAT-like_dom_sf"/>
</dbReference>
<dbReference type="InterPro" id="IPR000873">
    <property type="entry name" value="AMP-dep_synth/lig_dom"/>
</dbReference>
<dbReference type="InterPro" id="IPR001242">
    <property type="entry name" value="Condensation_dom"/>
</dbReference>
<dbReference type="InterPro" id="IPR036736">
    <property type="entry name" value="ACP-like_sf"/>
</dbReference>
<dbReference type="PANTHER" id="PTHR22754:SF32">
    <property type="entry name" value="DISCO-INTERACTING PROTEIN 2"/>
    <property type="match status" value="1"/>
</dbReference>
<dbReference type="GO" id="GO:0016874">
    <property type="term" value="F:ligase activity"/>
    <property type="evidence" value="ECO:0007669"/>
    <property type="project" value="UniProtKB-KW"/>
</dbReference>
<dbReference type="SMART" id="SM00823">
    <property type="entry name" value="PKS_PP"/>
    <property type="match status" value="1"/>
</dbReference>
<dbReference type="EMBL" id="UGNV01000001">
    <property type="protein sequence ID" value="STX28746.1"/>
    <property type="molecule type" value="Genomic_DNA"/>
</dbReference>
<dbReference type="Gene3D" id="3.30.300.30">
    <property type="match status" value="1"/>
</dbReference>
<gene>
    <name evidence="8" type="ORF">NCTC13315_01279</name>
</gene>
<dbReference type="EC" id="6.2.1.-" evidence="8"/>
<dbReference type="GO" id="GO:0006633">
    <property type="term" value="P:fatty acid biosynthetic process"/>
    <property type="evidence" value="ECO:0007669"/>
    <property type="project" value="TreeGrafter"/>
</dbReference>
<protein>
    <submittedName>
        <fullName evidence="8">Saframycin Mx1 synthetase B</fullName>
        <ecNumber evidence="8">6.2.1.-</ecNumber>
    </submittedName>
</protein>
<dbReference type="SUPFAM" id="SSF56801">
    <property type="entry name" value="Acetyl-CoA synthetase-like"/>
    <property type="match status" value="1"/>
</dbReference>
<evidence type="ECO:0000256" key="6">
    <source>
        <dbReference type="ARBA" id="ARBA00023098"/>
    </source>
</evidence>
<dbReference type="PANTHER" id="PTHR22754">
    <property type="entry name" value="DISCO-INTERACTING PROTEIN 2 DIP2 -RELATED"/>
    <property type="match status" value="1"/>
</dbReference>
<dbReference type="InterPro" id="IPR009081">
    <property type="entry name" value="PP-bd_ACP"/>
</dbReference>
<reference evidence="8 9" key="1">
    <citation type="submission" date="2018-06" db="EMBL/GenBank/DDBJ databases">
        <authorList>
            <consortium name="Pathogen Informatics"/>
            <person name="Doyle S."/>
        </authorList>
    </citation>
    <scope>NUCLEOTIDE SEQUENCE [LARGE SCALE GENOMIC DNA]</scope>
    <source>
        <strain evidence="8 9">NCTC13315</strain>
    </source>
</reference>
<sequence>MFNKYPKIEYQHLCDILAYRNTHNPESIAYRFLGPDEQEELLTSGELFIEVAKLANLLLEYAKPGDRVILAAQPGLEYIIGFFACLRAGMIAVPVFPPANPQMASRLLHIIADAKPSLILGDKPVVSSLKKGQLATRFLPNRLGKLMGLSGELASLFDVFKQQQLPVIATSQRKHYTTTLPPVTIGAGTIAFLQYTSGSTDNPKGVVLTHKNLLANFAIMKQATRQTPESHIYSWLPPYHDMGLIGSILEPLYANIMTTFMSPQDFIKDPVRWVKHISKYRCTITSGPNFAYELCARRVSEAVLATLDLSCLDVAVNGAEPVSAKTLALFYDTFKQAGLKQSALFPCYGLAEATLMVTAEADFSPKKVIQVSLQDLSAHRVVLEEKSATRVELVSSGKAHLDVAIVDPNTQTRCRSDEVGEIWVHGDSVAQGYYRNEQETHKIFKNRIKDSNDPKEYLKTGDLGFFHDNHLFVCGRVKDLIIINGQNYYPQDLEKVVAHANAHIKKGNVIAFAKPGQVTERLVIVAELKGPADEEVYQAIITDIQKALSAAFYLTAQCIYLMPKRSIPKTTSGKLQRRKCAELIADDKIKALFTYCATEESQPSDQQASATWLQALLNTPEALRQDKLIAELQQLLAQVLNLPNSQDIDPKMSLFELGIDSLTAATLNERLKERLLINLSLNELFKNHTLVNLSHYLLSKIPATVKLPAVNASILPLDSNQKYPCSFTQESILKHYSINKEVAKYNLYTSVLLDKQVSHDAIIEKIRAFITSHDSLAIKFVKDHDTYQLFYSKQLDDACIYSFKLANNLDARDKAFQEQVLTQFDLLGGLLFRFVIFEYDSGEHEILFVVNHIISDVYSLIVAQQELINSGGMKKQLAQAEFNIAERSLYSRDNSDVYQLKDYGLRRLASLKPIKLHTQSKTKNELFKTQTFKLCPTNTMHTLMNQFHTTGFSVCVALMSLLLNALSLNEKIQLLIPLSKRKSHNDSQGLFATNLLICPSIDWNIGFKHLCTATQDEMLAMQENYYPLEELLSDLVMTKGININLPVVIGYLGDFSDSFSQLANIGATSMGLELMIYYAIDHNNQWTMHINYVEGNFSSVLINEIGMCFRKMLTQAIDTPKLLTYELYSKFSNNKALHDYAESLHSSAITVKTNMEGDILSDALHLFFETYPSIHLTVNKGSKNDALFRLSSLDKRLVQVVIIDANSYAKSENLSDEEGLLKLIDQINHLFVDDNQFSPVIVGIMGSQVLDTNAFKNKHSIFLQALDSSQYELNLIELIKKITPQIVNKIS</sequence>
<dbReference type="GO" id="GO:0031177">
    <property type="term" value="F:phosphopantetheine binding"/>
    <property type="evidence" value="ECO:0007669"/>
    <property type="project" value="InterPro"/>
</dbReference>
<keyword evidence="4 8" id="KW-0436">Ligase</keyword>
<dbReference type="GO" id="GO:0070566">
    <property type="term" value="F:adenylyltransferase activity"/>
    <property type="evidence" value="ECO:0007669"/>
    <property type="project" value="TreeGrafter"/>
</dbReference>
<keyword evidence="9" id="KW-1185">Reference proteome</keyword>
<accession>A0A378I272</accession>
<evidence type="ECO:0000256" key="5">
    <source>
        <dbReference type="ARBA" id="ARBA00022832"/>
    </source>
</evidence>
<dbReference type="RefSeq" id="WP_115302471.1">
    <property type="nucleotide sequence ID" value="NZ_CAAAHO010000001.1"/>
</dbReference>
<dbReference type="Gene3D" id="1.10.1200.10">
    <property type="entry name" value="ACP-like"/>
    <property type="match status" value="1"/>
</dbReference>
<dbReference type="InterPro" id="IPR040097">
    <property type="entry name" value="FAAL/FAAC"/>
</dbReference>
<evidence type="ECO:0000256" key="4">
    <source>
        <dbReference type="ARBA" id="ARBA00022598"/>
    </source>
</evidence>
<dbReference type="GO" id="GO:0071766">
    <property type="term" value="P:Actinobacterium-type cell wall biogenesis"/>
    <property type="evidence" value="ECO:0007669"/>
    <property type="project" value="UniProtKB-ARBA"/>
</dbReference>
<dbReference type="Pfam" id="PF23024">
    <property type="entry name" value="AMP-dom_DIP2-like"/>
    <property type="match status" value="1"/>
</dbReference>